<evidence type="ECO:0000313" key="3">
    <source>
        <dbReference type="Proteomes" id="UP000050525"/>
    </source>
</evidence>
<comment type="caution">
    <text evidence="2">The sequence shown here is derived from an EMBL/GenBank/DDBJ whole genome shotgun (WGS) entry which is preliminary data.</text>
</comment>
<sequence>MQMQGVVCNTPREGESAGAFCTIRGPHGEEAAQPEEARHADEGRNTRETGEPEESLYTIEGGNIRGTREAEEALPPGETRQEQ</sequence>
<dbReference type="EMBL" id="AKHW03006584">
    <property type="protein sequence ID" value="KYO19570.1"/>
    <property type="molecule type" value="Genomic_DNA"/>
</dbReference>
<protein>
    <submittedName>
        <fullName evidence="2">Uncharacterized protein</fullName>
    </submittedName>
</protein>
<dbReference type="AlphaFoldDB" id="A0A151M569"/>
<evidence type="ECO:0000256" key="1">
    <source>
        <dbReference type="SAM" id="MobiDB-lite"/>
    </source>
</evidence>
<name>A0A151M569_ALLMI</name>
<gene>
    <name evidence="2" type="ORF">Y1Q_0007496</name>
</gene>
<evidence type="ECO:0000313" key="2">
    <source>
        <dbReference type="EMBL" id="KYO19570.1"/>
    </source>
</evidence>
<keyword evidence="3" id="KW-1185">Reference proteome</keyword>
<reference evidence="2 3" key="1">
    <citation type="journal article" date="2012" name="Genome Biol.">
        <title>Sequencing three crocodilian genomes to illuminate the evolution of archosaurs and amniotes.</title>
        <authorList>
            <person name="St John J.A."/>
            <person name="Braun E.L."/>
            <person name="Isberg S.R."/>
            <person name="Miles L.G."/>
            <person name="Chong A.Y."/>
            <person name="Gongora J."/>
            <person name="Dalzell P."/>
            <person name="Moran C."/>
            <person name="Bed'hom B."/>
            <person name="Abzhanov A."/>
            <person name="Burgess S.C."/>
            <person name="Cooksey A.M."/>
            <person name="Castoe T.A."/>
            <person name="Crawford N.G."/>
            <person name="Densmore L.D."/>
            <person name="Drew J.C."/>
            <person name="Edwards S.V."/>
            <person name="Faircloth B.C."/>
            <person name="Fujita M.K."/>
            <person name="Greenwold M.J."/>
            <person name="Hoffmann F.G."/>
            <person name="Howard J.M."/>
            <person name="Iguchi T."/>
            <person name="Janes D.E."/>
            <person name="Khan S.Y."/>
            <person name="Kohno S."/>
            <person name="de Koning A.J."/>
            <person name="Lance S.L."/>
            <person name="McCarthy F.M."/>
            <person name="McCormack J.E."/>
            <person name="Merchant M.E."/>
            <person name="Peterson D.G."/>
            <person name="Pollock D.D."/>
            <person name="Pourmand N."/>
            <person name="Raney B.J."/>
            <person name="Roessler K.A."/>
            <person name="Sanford J.R."/>
            <person name="Sawyer R.H."/>
            <person name="Schmidt C.J."/>
            <person name="Triplett E.W."/>
            <person name="Tuberville T.D."/>
            <person name="Venegas-Anaya M."/>
            <person name="Howard J.T."/>
            <person name="Jarvis E.D."/>
            <person name="Guillette L.J.Jr."/>
            <person name="Glenn T.C."/>
            <person name="Green R.E."/>
            <person name="Ray D.A."/>
        </authorList>
    </citation>
    <scope>NUCLEOTIDE SEQUENCE [LARGE SCALE GENOMIC DNA]</scope>
    <source>
        <strain evidence="2">KSC_2009_1</strain>
    </source>
</reference>
<dbReference type="Proteomes" id="UP000050525">
    <property type="component" value="Unassembled WGS sequence"/>
</dbReference>
<feature type="region of interest" description="Disordered" evidence="1">
    <location>
        <begin position="1"/>
        <end position="83"/>
    </location>
</feature>
<accession>A0A151M569</accession>
<feature type="compositionally biased region" description="Basic and acidic residues" evidence="1">
    <location>
        <begin position="26"/>
        <end position="50"/>
    </location>
</feature>
<proteinExistence type="predicted"/>
<organism evidence="2 3">
    <name type="scientific">Alligator mississippiensis</name>
    <name type="common">American alligator</name>
    <dbReference type="NCBI Taxonomy" id="8496"/>
    <lineage>
        <taxon>Eukaryota</taxon>
        <taxon>Metazoa</taxon>
        <taxon>Chordata</taxon>
        <taxon>Craniata</taxon>
        <taxon>Vertebrata</taxon>
        <taxon>Euteleostomi</taxon>
        <taxon>Archelosauria</taxon>
        <taxon>Archosauria</taxon>
        <taxon>Crocodylia</taxon>
        <taxon>Alligatoridae</taxon>
        <taxon>Alligatorinae</taxon>
        <taxon>Alligator</taxon>
    </lineage>
</organism>